<sequence>MSYNFSTLNDKKSKSLYHHLYSKILACGPITVADYMKEVLTHPIIGYYMNKDVFGKQGDFITSPEISQLFGEMLAVWMKYEWQKISKDSFQIVELGPGRGTLIKDILRVFKQFKSLNDISIHLVEVSPILSQIQAKNLCKTIIEYDQKKNKSKNNSTSYYKEGITEDGIKLYWYHSIKDVPKKFSIFLAHEFFDALPIHKFQKIDNEWREVLIDIIQGCNEEKFRYVLSNTPTPATLFISNDEKREHIEISPESLIIVDYLADFLWECGGFALICDYGHNGDKTDTFRGFSQHKVHDPLLHPGTADLTADVDFAAIKKIAEKDNRLITFGPVSQSNFLQNLGINVRLQILLQNASKEERKSLESGYHMIMDKDKMGIRFKVLSLFPSILKEYFKKIPIAGFF</sequence>
<reference evidence="12" key="2">
    <citation type="submission" date="2025-04" db="UniProtKB">
        <authorList>
            <consortium name="RefSeq"/>
        </authorList>
    </citation>
    <scope>IDENTIFICATION</scope>
    <source>
        <strain evidence="12">DH4</strain>
        <tissue evidence="12">Whole body</tissue>
    </source>
</reference>
<keyword evidence="11" id="KW-1185">Reference proteome</keyword>
<evidence type="ECO:0000256" key="1">
    <source>
        <dbReference type="ARBA" id="ARBA00004173"/>
    </source>
</evidence>
<keyword evidence="6 9" id="KW-0496">Mitochondrion</keyword>
<dbReference type="InterPro" id="IPR003788">
    <property type="entry name" value="NDUFAF7"/>
</dbReference>
<dbReference type="GO" id="GO:0035243">
    <property type="term" value="F:protein-arginine omega-N symmetric methyltransferase activity"/>
    <property type="evidence" value="ECO:0007669"/>
    <property type="project" value="UniProtKB-EC"/>
</dbReference>
<dbReference type="GO" id="GO:0005739">
    <property type="term" value="C:mitochondrion"/>
    <property type="evidence" value="ECO:0007669"/>
    <property type="project" value="UniProtKB-SubCell"/>
</dbReference>
<evidence type="ECO:0000256" key="8">
    <source>
        <dbReference type="ARBA" id="ARBA00054758"/>
    </source>
</evidence>
<keyword evidence="3 9" id="KW-0489">Methyltransferase</keyword>
<dbReference type="GeneID" id="551492"/>
<evidence type="ECO:0000256" key="6">
    <source>
        <dbReference type="ARBA" id="ARBA00023128"/>
    </source>
</evidence>
<evidence type="ECO:0000313" key="12">
    <source>
        <dbReference type="RefSeq" id="XP_006568862.1"/>
    </source>
</evidence>
<evidence type="ECO:0000256" key="7">
    <source>
        <dbReference type="ARBA" id="ARBA00048612"/>
    </source>
</evidence>
<comment type="catalytic activity">
    <reaction evidence="7 9">
        <text>L-arginyl-[protein] + 2 S-adenosyl-L-methionine = N(omega),N(omega)'-dimethyl-L-arginyl-[protein] + 2 S-adenosyl-L-homocysteine + 2 H(+)</text>
        <dbReference type="Rhea" id="RHEA:48108"/>
        <dbReference type="Rhea" id="RHEA-COMP:10532"/>
        <dbReference type="Rhea" id="RHEA-COMP:11992"/>
        <dbReference type="ChEBI" id="CHEBI:15378"/>
        <dbReference type="ChEBI" id="CHEBI:29965"/>
        <dbReference type="ChEBI" id="CHEBI:57856"/>
        <dbReference type="ChEBI" id="CHEBI:59789"/>
        <dbReference type="ChEBI" id="CHEBI:88221"/>
        <dbReference type="EC" id="2.1.1.320"/>
    </reaction>
</comment>
<dbReference type="SUPFAM" id="SSF53335">
    <property type="entry name" value="S-adenosyl-L-methionine-dependent methyltransferases"/>
    <property type="match status" value="1"/>
</dbReference>
<dbReference type="GO" id="GO:0032259">
    <property type="term" value="P:methylation"/>
    <property type="evidence" value="ECO:0007669"/>
    <property type="project" value="UniProtKB-KW"/>
</dbReference>
<dbReference type="InterPro" id="IPR038375">
    <property type="entry name" value="NDUFAF7_sf"/>
</dbReference>
<dbReference type="FunFam" id="3.40.50.12710:FF:000001">
    <property type="entry name" value="Protein arginine methyltransferase NDUFAF7"/>
    <property type="match status" value="1"/>
</dbReference>
<evidence type="ECO:0000256" key="9">
    <source>
        <dbReference type="RuleBase" id="RU364114"/>
    </source>
</evidence>
<proteinExistence type="inferred from homology"/>
<comment type="function">
    <text evidence="8">Arginine methyltransferase involved in the assembly or stability of mitochondrial NADH:ubiquinone oxidoreductase complex (complex I). Acts by mediating symmetric dimethylation of 'Arg-118' of NDUFS2 after it assembles into the complex I, stabilizing the early intermediate complex.</text>
</comment>
<dbReference type="PANTHER" id="PTHR12049:SF7">
    <property type="entry name" value="PROTEIN ARGININE METHYLTRANSFERASE NDUFAF7, MITOCHONDRIAL"/>
    <property type="match status" value="1"/>
</dbReference>
<keyword evidence="5" id="KW-0809">Transit peptide</keyword>
<evidence type="ECO:0000256" key="4">
    <source>
        <dbReference type="ARBA" id="ARBA00022679"/>
    </source>
</evidence>
<dbReference type="EnsemblMetazoa" id="XM_006568799">
    <property type="protein sequence ID" value="XP_006568862"/>
    <property type="gene ID" value="LOC551492"/>
</dbReference>
<comment type="similarity">
    <text evidence="2 9">Belongs to the NDUFAF7 family.</text>
</comment>
<comment type="subcellular location">
    <subcellularLocation>
        <location evidence="1 9">Mitochondrion</location>
    </subcellularLocation>
</comment>
<protein>
    <recommendedName>
        <fullName evidence="9">Protein arginine methyltransferase NDUFAF7</fullName>
        <ecNumber evidence="9">2.1.1.320</ecNumber>
    </recommendedName>
</protein>
<evidence type="ECO:0000256" key="2">
    <source>
        <dbReference type="ARBA" id="ARBA00005891"/>
    </source>
</evidence>
<evidence type="ECO:0000313" key="10">
    <source>
        <dbReference type="EnsemblMetazoa" id="XP_006568862"/>
    </source>
</evidence>
<accession>A0A8U1CYU7</accession>
<dbReference type="Proteomes" id="UP000005203">
    <property type="component" value="Linkage group LG2"/>
</dbReference>
<evidence type="ECO:0000256" key="5">
    <source>
        <dbReference type="ARBA" id="ARBA00022946"/>
    </source>
</evidence>
<evidence type="ECO:0000313" key="11">
    <source>
        <dbReference type="Proteomes" id="UP000005203"/>
    </source>
</evidence>
<dbReference type="InterPro" id="IPR029063">
    <property type="entry name" value="SAM-dependent_MTases_sf"/>
</dbReference>
<name>A0A7M7H1E1_APIME</name>
<dbReference type="Pfam" id="PF02636">
    <property type="entry name" value="Methyltransf_28"/>
    <property type="match status" value="1"/>
</dbReference>
<evidence type="ECO:0000256" key="3">
    <source>
        <dbReference type="ARBA" id="ARBA00022603"/>
    </source>
</evidence>
<dbReference type="Gene3D" id="3.40.50.12710">
    <property type="match status" value="1"/>
</dbReference>
<dbReference type="EC" id="2.1.1.320" evidence="9"/>
<dbReference type="OrthoDB" id="438553at2759"/>
<dbReference type="RefSeq" id="XP_006568862.1">
    <property type="nucleotide sequence ID" value="XM_006568799.3"/>
</dbReference>
<gene>
    <name evidence="12" type="primary">LOC551492</name>
    <name evidence="10" type="synonym">551492</name>
</gene>
<organism evidence="11 12">
    <name type="scientific">Apis mellifera</name>
    <name type="common">Honeybee</name>
    <dbReference type="NCBI Taxonomy" id="7460"/>
    <lineage>
        <taxon>Eukaryota</taxon>
        <taxon>Metazoa</taxon>
        <taxon>Ecdysozoa</taxon>
        <taxon>Arthropoda</taxon>
        <taxon>Hexapoda</taxon>
        <taxon>Insecta</taxon>
        <taxon>Pterygota</taxon>
        <taxon>Neoptera</taxon>
        <taxon>Endopterygota</taxon>
        <taxon>Hymenoptera</taxon>
        <taxon>Apocrita</taxon>
        <taxon>Aculeata</taxon>
        <taxon>Apoidea</taxon>
        <taxon>Anthophila</taxon>
        <taxon>Apidae</taxon>
        <taxon>Apis</taxon>
    </lineage>
</organism>
<accession>A0A8B6Z608</accession>
<dbReference type="KEGG" id="ame:551492"/>
<dbReference type="AlphaFoldDB" id="A0A7M7H1E1"/>
<reference evidence="10" key="1">
    <citation type="submission" date="2021-01" db="UniProtKB">
        <authorList>
            <consortium name="EnsemblMetazoa"/>
        </authorList>
    </citation>
    <scope>IDENTIFICATION</scope>
    <source>
        <strain evidence="10">DH4</strain>
    </source>
</reference>
<dbReference type="PANTHER" id="PTHR12049">
    <property type="entry name" value="PROTEIN ARGININE METHYLTRANSFERASE NDUFAF7, MITOCHONDRIAL"/>
    <property type="match status" value="1"/>
</dbReference>
<dbReference type="GO" id="GO:0032981">
    <property type="term" value="P:mitochondrial respiratory chain complex I assembly"/>
    <property type="evidence" value="ECO:0007669"/>
    <property type="project" value="TreeGrafter"/>
</dbReference>
<dbReference type="OMA" id="YYHPQRN"/>
<accession>A0A7M7H1E1</accession>
<keyword evidence="4 9" id="KW-0808">Transferase</keyword>